<dbReference type="GO" id="GO:0051539">
    <property type="term" value="F:4 iron, 4 sulfur cluster binding"/>
    <property type="evidence" value="ECO:0007669"/>
    <property type="project" value="UniProtKB-UniRule"/>
</dbReference>
<accession>E0RSF5</accession>
<dbReference type="SFLD" id="SFLDG01061">
    <property type="entry name" value="methylthiotransferase"/>
    <property type="match status" value="1"/>
</dbReference>
<keyword evidence="13" id="KW-0819">tRNA processing</keyword>
<reference key="1">
    <citation type="submission" date="2009-08" db="EMBL/GenBank/DDBJ databases">
        <title>The genome sequence of Spirochaeta thermophila DSM6192.</title>
        <authorList>
            <person name="Angelov A."/>
            <person name="Mientus M."/>
            <person name="Wittenberg S."/>
            <person name="Lehmann R."/>
            <person name="Liesegang H."/>
            <person name="Daniel R."/>
            <person name="Liebl W."/>
        </authorList>
    </citation>
    <scope>NUCLEOTIDE SEQUENCE</scope>
    <source>
        <strain>DSM 6192</strain>
    </source>
</reference>
<evidence type="ECO:0000259" key="15">
    <source>
        <dbReference type="PROSITE" id="PS51449"/>
    </source>
</evidence>
<evidence type="ECO:0000256" key="3">
    <source>
        <dbReference type="ARBA" id="ARBA00022490"/>
    </source>
</evidence>
<feature type="domain" description="TRAM" evidence="14">
    <location>
        <begin position="376"/>
        <end position="439"/>
    </location>
</feature>
<feature type="binding site" evidence="13">
    <location>
        <position position="80"/>
    </location>
    <ligand>
        <name>[4Fe-4S] cluster</name>
        <dbReference type="ChEBI" id="CHEBI:49883"/>
        <label>1</label>
    </ligand>
</feature>
<reference evidence="17 18" key="2">
    <citation type="journal article" date="2010" name="J. Bacteriol.">
        <title>Genome sequence of the polysaccharide-degrading, thermophilic anaerobe Spirochaeta thermophila DSM 6192.</title>
        <authorList>
            <person name="Angelov A."/>
            <person name="Liebl S."/>
            <person name="Ballschmiter M."/>
            <person name="Bomeke M."/>
            <person name="Lehmann R."/>
            <person name="Liesegang H."/>
            <person name="Daniel R."/>
            <person name="Liebl W."/>
        </authorList>
    </citation>
    <scope>NUCLEOTIDE SEQUENCE [LARGE SCALE GENOMIC DNA]</scope>
    <source>
        <strain evidence="18">ATCC 49972 / DSM 6192 / RI 19.B1</strain>
    </source>
</reference>
<name>E0RSF5_WINT6</name>
<dbReference type="eggNOG" id="COG0621">
    <property type="taxonomic scope" value="Bacteria"/>
</dbReference>
<feature type="domain" description="Radical SAM core" evidence="16">
    <location>
        <begin position="141"/>
        <end position="373"/>
    </location>
</feature>
<dbReference type="InterPro" id="IPR058240">
    <property type="entry name" value="rSAM_sf"/>
</dbReference>
<dbReference type="Proteomes" id="UP000001296">
    <property type="component" value="Chromosome"/>
</dbReference>
<evidence type="ECO:0000256" key="2">
    <source>
        <dbReference type="ARBA" id="ARBA00022485"/>
    </source>
</evidence>
<comment type="similarity">
    <text evidence="13">Belongs to the methylthiotransferase family. MiaB subfamily.</text>
</comment>
<keyword evidence="3 13" id="KW-0963">Cytoplasm</keyword>
<dbReference type="PROSITE" id="PS50926">
    <property type="entry name" value="TRAM"/>
    <property type="match status" value="1"/>
</dbReference>
<evidence type="ECO:0000256" key="5">
    <source>
        <dbReference type="ARBA" id="ARBA00022691"/>
    </source>
</evidence>
<evidence type="ECO:0000256" key="12">
    <source>
        <dbReference type="ARBA" id="ARBA00081141"/>
    </source>
</evidence>
<dbReference type="CDD" id="cd01335">
    <property type="entry name" value="Radical_SAM"/>
    <property type="match status" value="1"/>
</dbReference>
<dbReference type="HOGENOM" id="CLU_018697_2_2_12"/>
<dbReference type="SFLD" id="SFLDF00273">
    <property type="entry name" value="(dimethylallyl)adenosine_tRNA"/>
    <property type="match status" value="1"/>
</dbReference>
<evidence type="ECO:0000256" key="9">
    <source>
        <dbReference type="ARBA" id="ARBA00033765"/>
    </source>
</evidence>
<comment type="cofactor">
    <cofactor evidence="13">
        <name>[4Fe-4S] cluster</name>
        <dbReference type="ChEBI" id="CHEBI:49883"/>
    </cofactor>
    <text evidence="13">Binds 2 [4Fe-4S] clusters. One cluster is coordinated with 3 cysteines and an exchangeable S-adenosyl-L-methionine.</text>
</comment>
<dbReference type="InterPro" id="IPR020612">
    <property type="entry name" value="Methylthiotransferase_CS"/>
</dbReference>
<dbReference type="InterPro" id="IPR013848">
    <property type="entry name" value="Methylthiotransferase_N"/>
</dbReference>
<dbReference type="GO" id="GO:0035597">
    <property type="term" value="F:tRNA-2-methylthio-N(6)-dimethylallyladenosine(37) synthase activity"/>
    <property type="evidence" value="ECO:0007669"/>
    <property type="project" value="UniProtKB-EC"/>
</dbReference>
<dbReference type="InterPro" id="IPR006463">
    <property type="entry name" value="MiaB_methiolase"/>
</dbReference>
<dbReference type="EMBL" id="CP001698">
    <property type="protein sequence ID" value="ADN01942.1"/>
    <property type="molecule type" value="Genomic_DNA"/>
</dbReference>
<evidence type="ECO:0000259" key="14">
    <source>
        <dbReference type="PROSITE" id="PS50926"/>
    </source>
</evidence>
<dbReference type="SMART" id="SM00729">
    <property type="entry name" value="Elp3"/>
    <property type="match status" value="1"/>
</dbReference>
<dbReference type="PANTHER" id="PTHR43020:SF2">
    <property type="entry name" value="MITOCHONDRIAL TRNA METHYLTHIOTRANSFERASE CDK5RAP1"/>
    <property type="match status" value="1"/>
</dbReference>
<dbReference type="InterPro" id="IPR006638">
    <property type="entry name" value="Elp3/MiaA/NifB-like_rSAM"/>
</dbReference>
<proteinExistence type="inferred from homology"/>
<dbReference type="SUPFAM" id="SSF102114">
    <property type="entry name" value="Radical SAM enzymes"/>
    <property type="match status" value="1"/>
</dbReference>
<dbReference type="SFLD" id="SFLDS00029">
    <property type="entry name" value="Radical_SAM"/>
    <property type="match status" value="1"/>
</dbReference>
<keyword evidence="5 13" id="KW-0949">S-adenosyl-L-methionine</keyword>
<dbReference type="PaxDb" id="665571-STHERM_c09960"/>
<dbReference type="AlphaFoldDB" id="E0RSF5"/>
<feature type="binding site" evidence="13">
    <location>
        <position position="47"/>
    </location>
    <ligand>
        <name>[4Fe-4S] cluster</name>
        <dbReference type="ChEBI" id="CHEBI:49883"/>
        <label>1</label>
    </ligand>
</feature>
<dbReference type="FunFam" id="3.80.30.20:FF:000001">
    <property type="entry name" value="tRNA-2-methylthio-N(6)-dimethylallyladenosine synthase 2"/>
    <property type="match status" value="1"/>
</dbReference>
<dbReference type="HAMAP" id="MF_01864">
    <property type="entry name" value="tRNA_metthiotr_MiaB"/>
    <property type="match status" value="1"/>
</dbReference>
<dbReference type="GO" id="GO:0005829">
    <property type="term" value="C:cytosol"/>
    <property type="evidence" value="ECO:0007669"/>
    <property type="project" value="TreeGrafter"/>
</dbReference>
<evidence type="ECO:0000256" key="8">
    <source>
        <dbReference type="ARBA" id="ARBA00023014"/>
    </source>
</evidence>
<dbReference type="PROSITE" id="PS51918">
    <property type="entry name" value="RADICAL_SAM"/>
    <property type="match status" value="1"/>
</dbReference>
<evidence type="ECO:0000259" key="16">
    <source>
        <dbReference type="PROSITE" id="PS51918"/>
    </source>
</evidence>
<dbReference type="NCBIfam" id="TIGR00089">
    <property type="entry name" value="MiaB/RimO family radical SAM methylthiotransferase"/>
    <property type="match status" value="1"/>
</dbReference>
<feature type="binding site" evidence="13">
    <location>
        <position position="11"/>
    </location>
    <ligand>
        <name>[4Fe-4S] cluster</name>
        <dbReference type="ChEBI" id="CHEBI:49883"/>
        <label>1</label>
    </ligand>
</feature>
<sequence length="448" mass="52036">MRTYWVETYGCQMNKAESEALIRDLEEAGWGRASAPDEADVVVLNTCAVRQTAEERIAGRLGYYRYLKKHGRFVLVLMGCMAERMKEEVLEAFPHVDVVVGTFQKKSFVRLLRERAEDLTLLQQLLLTEEDEYSFEKIHHSGPGFKAFVPIMHGCNNFCSYCIVPYVRGREVSRHPSEIFEEIEALLEKGVKEITLLGQNVNSYRFTWEGKEVRFAGLLREIVHRFPELPWLRFLTSHPKDLSDELIEVMSASPSICKHLHLPVQHGSNRILGAMNRRYTREHYLNLVERIRTAMPGIALTTDILVGFPGETEEDLELTLDLMRRVRFADAYTYYYNPRKGTRAYEWGDPIPLEVKKERLDRVIRLQRELSLEWKQMRIGRMVDVLVEEVSRKREDEVLARTEQDEMVVFPASPERIGRFARVQLVSLEGNTFRAEEVVRCLGDSSSR</sequence>
<dbReference type="InterPro" id="IPR005839">
    <property type="entry name" value="Methylthiotransferase"/>
</dbReference>
<evidence type="ECO:0000256" key="11">
    <source>
        <dbReference type="ARBA" id="ARBA00080698"/>
    </source>
</evidence>
<feature type="binding site" evidence="13">
    <location>
        <position position="155"/>
    </location>
    <ligand>
        <name>[4Fe-4S] cluster</name>
        <dbReference type="ChEBI" id="CHEBI:49883"/>
        <label>2</label>
        <note>4Fe-4S-S-AdoMet</note>
    </ligand>
</feature>
<keyword evidence="8 13" id="KW-0411">Iron-sulfur</keyword>
<organism evidence="17 18">
    <name type="scientific">Winmispira thermophila (strain ATCC 49972 / DSM 6192 / RI 19.B1)</name>
    <name type="common">Spirochaeta thermophila</name>
    <dbReference type="NCBI Taxonomy" id="665571"/>
    <lineage>
        <taxon>Bacteria</taxon>
        <taxon>Pseudomonadati</taxon>
        <taxon>Spirochaetota</taxon>
        <taxon>Spirochaetia</taxon>
        <taxon>Winmispirales</taxon>
        <taxon>Winmispiraceae</taxon>
        <taxon>Winmispira</taxon>
    </lineage>
</organism>
<dbReference type="SFLD" id="SFLDG01082">
    <property type="entry name" value="B12-binding_domain_containing"/>
    <property type="match status" value="1"/>
</dbReference>
<dbReference type="PROSITE" id="PS01278">
    <property type="entry name" value="MTTASE_RADICAL"/>
    <property type="match status" value="1"/>
</dbReference>
<comment type="subunit">
    <text evidence="13">Monomer.</text>
</comment>
<evidence type="ECO:0000256" key="10">
    <source>
        <dbReference type="ARBA" id="ARBA00068570"/>
    </source>
</evidence>
<keyword evidence="4 13" id="KW-0808">Transferase</keyword>
<feature type="binding site" evidence="13">
    <location>
        <position position="159"/>
    </location>
    <ligand>
        <name>[4Fe-4S] cluster</name>
        <dbReference type="ChEBI" id="CHEBI:49883"/>
        <label>2</label>
        <note>4Fe-4S-S-AdoMet</note>
    </ligand>
</feature>
<dbReference type="NCBIfam" id="TIGR01574">
    <property type="entry name" value="miaB-methiolase"/>
    <property type="match status" value="1"/>
</dbReference>
<evidence type="ECO:0000256" key="7">
    <source>
        <dbReference type="ARBA" id="ARBA00023004"/>
    </source>
</evidence>
<evidence type="ECO:0000256" key="4">
    <source>
        <dbReference type="ARBA" id="ARBA00022679"/>
    </source>
</evidence>
<dbReference type="InterPro" id="IPR007197">
    <property type="entry name" value="rSAM"/>
</dbReference>
<dbReference type="Pfam" id="PF01938">
    <property type="entry name" value="TRAM"/>
    <property type="match status" value="1"/>
</dbReference>
<evidence type="ECO:0000313" key="18">
    <source>
        <dbReference type="Proteomes" id="UP000001296"/>
    </source>
</evidence>
<dbReference type="KEGG" id="sta:STHERM_c09960"/>
<dbReference type="FunFam" id="3.40.50.12160:FF:000003">
    <property type="entry name" value="CDK5 regulatory subunit-associated protein 1"/>
    <property type="match status" value="1"/>
</dbReference>
<evidence type="ECO:0000256" key="6">
    <source>
        <dbReference type="ARBA" id="ARBA00022723"/>
    </source>
</evidence>
<dbReference type="Gene3D" id="3.80.30.20">
    <property type="entry name" value="tm_1862 like domain"/>
    <property type="match status" value="1"/>
</dbReference>
<evidence type="ECO:0000256" key="1">
    <source>
        <dbReference type="ARBA" id="ARBA00003234"/>
    </source>
</evidence>
<dbReference type="Pfam" id="PF00919">
    <property type="entry name" value="UPF0004"/>
    <property type="match status" value="1"/>
</dbReference>
<feature type="binding site" evidence="13">
    <location>
        <position position="162"/>
    </location>
    <ligand>
        <name>[4Fe-4S] cluster</name>
        <dbReference type="ChEBI" id="CHEBI:49883"/>
        <label>2</label>
        <note>4Fe-4S-S-AdoMet</note>
    </ligand>
</feature>
<dbReference type="InterPro" id="IPR002792">
    <property type="entry name" value="TRAM_dom"/>
</dbReference>
<comment type="subcellular location">
    <subcellularLocation>
        <location evidence="13">Cytoplasm</location>
    </subcellularLocation>
</comment>
<dbReference type="InterPro" id="IPR023404">
    <property type="entry name" value="rSAM_horseshoe"/>
</dbReference>
<evidence type="ECO:0000313" key="17">
    <source>
        <dbReference type="EMBL" id="ADN01942.1"/>
    </source>
</evidence>
<dbReference type="Gene3D" id="3.40.50.12160">
    <property type="entry name" value="Methylthiotransferase, N-terminal domain"/>
    <property type="match status" value="1"/>
</dbReference>
<protein>
    <recommendedName>
        <fullName evidence="10 13">tRNA-2-methylthio-N(6)-dimethylallyladenosine synthase</fullName>
        <ecNumber evidence="9 13">2.8.4.3</ecNumber>
    </recommendedName>
    <alternativeName>
        <fullName evidence="12 13">(Dimethylallyl)adenosine tRNA methylthiotransferase MiaB</fullName>
    </alternativeName>
    <alternativeName>
        <fullName evidence="11 13">tRNA-i(6)A37 methylthiotransferase</fullName>
    </alternativeName>
</protein>
<evidence type="ECO:0000256" key="13">
    <source>
        <dbReference type="HAMAP-Rule" id="MF_01864"/>
    </source>
</evidence>
<dbReference type="GO" id="GO:0046872">
    <property type="term" value="F:metal ion binding"/>
    <property type="evidence" value="ECO:0007669"/>
    <property type="project" value="UniProtKB-KW"/>
</dbReference>
<feature type="domain" description="MTTase N-terminal" evidence="15">
    <location>
        <begin position="2"/>
        <end position="117"/>
    </location>
</feature>
<dbReference type="InterPro" id="IPR038135">
    <property type="entry name" value="Methylthiotransferase_N_sf"/>
</dbReference>
<gene>
    <name evidence="13" type="primary">miaB</name>
    <name evidence="17" type="ordered locus">STHERM_c09960</name>
</gene>
<comment type="catalytic activity">
    <reaction evidence="13">
        <text>N(6)-dimethylallyladenosine(37) in tRNA + (sulfur carrier)-SH + AH2 + 2 S-adenosyl-L-methionine = 2-methylsulfanyl-N(6)-dimethylallyladenosine(37) in tRNA + (sulfur carrier)-H + 5'-deoxyadenosine + L-methionine + A + S-adenosyl-L-homocysteine + 2 H(+)</text>
        <dbReference type="Rhea" id="RHEA:37067"/>
        <dbReference type="Rhea" id="RHEA-COMP:10375"/>
        <dbReference type="Rhea" id="RHEA-COMP:10376"/>
        <dbReference type="Rhea" id="RHEA-COMP:14737"/>
        <dbReference type="Rhea" id="RHEA-COMP:14739"/>
        <dbReference type="ChEBI" id="CHEBI:13193"/>
        <dbReference type="ChEBI" id="CHEBI:15378"/>
        <dbReference type="ChEBI" id="CHEBI:17319"/>
        <dbReference type="ChEBI" id="CHEBI:17499"/>
        <dbReference type="ChEBI" id="CHEBI:29917"/>
        <dbReference type="ChEBI" id="CHEBI:57844"/>
        <dbReference type="ChEBI" id="CHEBI:57856"/>
        <dbReference type="ChEBI" id="CHEBI:59789"/>
        <dbReference type="ChEBI" id="CHEBI:64428"/>
        <dbReference type="ChEBI" id="CHEBI:74415"/>
        <dbReference type="ChEBI" id="CHEBI:74417"/>
        <dbReference type="EC" id="2.8.4.3"/>
    </reaction>
</comment>
<comment type="function">
    <text evidence="1 13">Catalyzes the methylthiolation of N6-(dimethylallyl)adenosine (i(6)A), leading to the formation of 2-methylthio-N6-(dimethylallyl)adenosine (ms(2)i(6)A) at position 37 in tRNAs that read codons beginning with uridine.</text>
</comment>
<dbReference type="EC" id="2.8.4.3" evidence="9 13"/>
<dbReference type="RefSeq" id="WP_013313783.1">
    <property type="nucleotide sequence ID" value="NC_014484.1"/>
</dbReference>
<keyword evidence="6 13" id="KW-0479">Metal-binding</keyword>
<keyword evidence="7 13" id="KW-0408">Iron</keyword>
<dbReference type="PROSITE" id="PS51449">
    <property type="entry name" value="MTTASE_N"/>
    <property type="match status" value="1"/>
</dbReference>
<dbReference type="Pfam" id="PF04055">
    <property type="entry name" value="Radical_SAM"/>
    <property type="match status" value="1"/>
</dbReference>
<dbReference type="PANTHER" id="PTHR43020">
    <property type="entry name" value="CDK5 REGULATORY SUBUNIT-ASSOCIATED PROTEIN 1"/>
    <property type="match status" value="1"/>
</dbReference>
<keyword evidence="2 13" id="KW-0004">4Fe-4S</keyword>